<evidence type="ECO:0000256" key="1">
    <source>
        <dbReference type="SAM" id="MobiDB-lite"/>
    </source>
</evidence>
<feature type="region of interest" description="Disordered" evidence="1">
    <location>
        <begin position="36"/>
        <end position="59"/>
    </location>
</feature>
<proteinExistence type="predicted"/>
<accession>A0A9J7L2N2</accession>
<feature type="compositionally biased region" description="Low complexity" evidence="1">
    <location>
        <begin position="48"/>
        <end position="59"/>
    </location>
</feature>
<dbReference type="KEGG" id="bfo:118414704"/>
<gene>
    <name evidence="3" type="primary">LOC118414704</name>
</gene>
<feature type="compositionally biased region" description="Basic residues" evidence="1">
    <location>
        <begin position="228"/>
        <end position="238"/>
    </location>
</feature>
<feature type="region of interest" description="Disordered" evidence="1">
    <location>
        <begin position="210"/>
        <end position="250"/>
    </location>
</feature>
<dbReference type="RefSeq" id="XP_035674793.1">
    <property type="nucleotide sequence ID" value="XM_035818900.1"/>
</dbReference>
<sequence>MVRSQEGQINTTTSFETLSTSTAVCLHFREVQRKSKMVKISDSDDQPESSSSFSTISSPVDLPTHGTLLLHTPKTLQATQAAQNQPLKQYFQSELYCQFSCNAREVLERVEAERRRRRDKERMEPLFRPTKYVKPPVWPPESPVSSRTRQPLISPHGSPPLVRRPLEQATMPANLNTEAVQMLVAKPFNTICKGIHGYDDKFPILMVKPPKDNDSQSSDVQKLAVMSKPKRYERKSKGHLNSGPKASEGKQCEEIQEVLNKTDCNDTLDFGFAGKMSLTDQALECFQLLPDRALTQIFLHLDSRSLGAFKCSCRDFKWLVEMYEVSRADAKLDSDPAGKV</sequence>
<dbReference type="SUPFAM" id="SSF81383">
    <property type="entry name" value="F-box domain"/>
    <property type="match status" value="1"/>
</dbReference>
<evidence type="ECO:0000313" key="3">
    <source>
        <dbReference type="RefSeq" id="XP_035674793.1"/>
    </source>
</evidence>
<keyword evidence="2" id="KW-1185">Reference proteome</keyword>
<dbReference type="InterPro" id="IPR036047">
    <property type="entry name" value="F-box-like_dom_sf"/>
</dbReference>
<name>A0A9J7L2N2_BRAFL</name>
<reference evidence="3" key="2">
    <citation type="submission" date="2025-08" db="UniProtKB">
        <authorList>
            <consortium name="RefSeq"/>
        </authorList>
    </citation>
    <scope>IDENTIFICATION</scope>
    <source>
        <strain evidence="3">S238N-H82</strain>
        <tissue evidence="3">Testes</tissue>
    </source>
</reference>
<dbReference type="GeneID" id="118414704"/>
<protein>
    <submittedName>
        <fullName evidence="3">Uncharacterized protein LOC118414704</fullName>
    </submittedName>
</protein>
<organism evidence="2 3">
    <name type="scientific">Branchiostoma floridae</name>
    <name type="common">Florida lancelet</name>
    <name type="synonym">Amphioxus</name>
    <dbReference type="NCBI Taxonomy" id="7739"/>
    <lineage>
        <taxon>Eukaryota</taxon>
        <taxon>Metazoa</taxon>
        <taxon>Chordata</taxon>
        <taxon>Cephalochordata</taxon>
        <taxon>Leptocardii</taxon>
        <taxon>Amphioxiformes</taxon>
        <taxon>Branchiostomatidae</taxon>
        <taxon>Branchiostoma</taxon>
    </lineage>
</organism>
<dbReference type="Proteomes" id="UP000001554">
    <property type="component" value="Chromosome 1"/>
</dbReference>
<dbReference type="OrthoDB" id="10052741at2759"/>
<dbReference type="AlphaFoldDB" id="A0A9J7L2N2"/>
<feature type="region of interest" description="Disordered" evidence="1">
    <location>
        <begin position="137"/>
        <end position="163"/>
    </location>
</feature>
<evidence type="ECO:0000313" key="2">
    <source>
        <dbReference type="Proteomes" id="UP000001554"/>
    </source>
</evidence>
<reference evidence="2" key="1">
    <citation type="journal article" date="2020" name="Nat. Ecol. Evol.">
        <title>Deeply conserved synteny resolves early events in vertebrate evolution.</title>
        <authorList>
            <person name="Simakov O."/>
            <person name="Marletaz F."/>
            <person name="Yue J.X."/>
            <person name="O'Connell B."/>
            <person name="Jenkins J."/>
            <person name="Brandt A."/>
            <person name="Calef R."/>
            <person name="Tung C.H."/>
            <person name="Huang T.K."/>
            <person name="Schmutz J."/>
            <person name="Satoh N."/>
            <person name="Yu J.K."/>
            <person name="Putnam N.H."/>
            <person name="Green R.E."/>
            <person name="Rokhsar D.S."/>
        </authorList>
    </citation>
    <scope>NUCLEOTIDE SEQUENCE [LARGE SCALE GENOMIC DNA]</scope>
    <source>
        <strain evidence="2">S238N-H82</strain>
    </source>
</reference>